<dbReference type="PANTHER" id="PTHR23294:SF59">
    <property type="entry name" value="UNC93-LIKE PROTEIN C922.05C"/>
    <property type="match status" value="1"/>
</dbReference>
<keyword evidence="2 5" id="KW-0812">Transmembrane</keyword>
<dbReference type="PANTHER" id="PTHR23294">
    <property type="entry name" value="ET TRANSLATION PRODUCT-RELATED"/>
    <property type="match status" value="1"/>
</dbReference>
<name>G3JC37_CORMM</name>
<evidence type="ECO:0000313" key="6">
    <source>
        <dbReference type="EMBL" id="EGX94552.1"/>
    </source>
</evidence>
<dbReference type="GeneID" id="18164850"/>
<keyword evidence="3 5" id="KW-1133">Transmembrane helix</keyword>
<dbReference type="EMBL" id="JH126400">
    <property type="protein sequence ID" value="EGX94552.1"/>
    <property type="molecule type" value="Genomic_DNA"/>
</dbReference>
<feature type="transmembrane region" description="Helical" evidence="5">
    <location>
        <begin position="476"/>
        <end position="494"/>
    </location>
</feature>
<keyword evidence="4 5" id="KW-0472">Membrane</keyword>
<evidence type="ECO:0000256" key="4">
    <source>
        <dbReference type="ARBA" id="ARBA00023136"/>
    </source>
</evidence>
<dbReference type="Gene3D" id="1.20.1250.20">
    <property type="entry name" value="MFS general substrate transporter like domains"/>
    <property type="match status" value="1"/>
</dbReference>
<feature type="transmembrane region" description="Helical" evidence="5">
    <location>
        <begin position="506"/>
        <end position="526"/>
    </location>
</feature>
<reference evidence="6 7" key="1">
    <citation type="journal article" date="2011" name="Genome Biol.">
        <title>Genome sequence of the insect pathogenic fungus Cordyceps militaris, a valued traditional Chinese medicine.</title>
        <authorList>
            <person name="Zheng P."/>
            <person name="Xia Y."/>
            <person name="Xiao G."/>
            <person name="Xiong C."/>
            <person name="Hu X."/>
            <person name="Zhang S."/>
            <person name="Zheng H."/>
            <person name="Huang Y."/>
            <person name="Zhou Y."/>
            <person name="Wang S."/>
            <person name="Zhao G.P."/>
            <person name="Liu X."/>
            <person name="St Leger R.J."/>
            <person name="Wang C."/>
        </authorList>
    </citation>
    <scope>NUCLEOTIDE SEQUENCE [LARGE SCALE GENOMIC DNA]</scope>
    <source>
        <strain evidence="6 7">CM01</strain>
    </source>
</reference>
<dbReference type="GO" id="GO:0016020">
    <property type="term" value="C:membrane"/>
    <property type="evidence" value="ECO:0007669"/>
    <property type="project" value="UniProtKB-SubCell"/>
</dbReference>
<keyword evidence="7" id="KW-1185">Reference proteome</keyword>
<feature type="transmembrane region" description="Helical" evidence="5">
    <location>
        <begin position="141"/>
        <end position="163"/>
    </location>
</feature>
<feature type="transmembrane region" description="Helical" evidence="5">
    <location>
        <begin position="394"/>
        <end position="413"/>
    </location>
</feature>
<proteinExistence type="predicted"/>
<feature type="transmembrane region" description="Helical" evidence="5">
    <location>
        <begin position="444"/>
        <end position="464"/>
    </location>
</feature>
<dbReference type="AlphaFoldDB" id="G3JC37"/>
<dbReference type="InterPro" id="IPR010291">
    <property type="entry name" value="Ion_channel_UNC-93"/>
</dbReference>
<feature type="transmembrane region" description="Helical" evidence="5">
    <location>
        <begin position="200"/>
        <end position="226"/>
    </location>
</feature>
<organism evidence="6 7">
    <name type="scientific">Cordyceps militaris (strain CM01)</name>
    <name type="common">Caterpillar fungus</name>
    <dbReference type="NCBI Taxonomy" id="983644"/>
    <lineage>
        <taxon>Eukaryota</taxon>
        <taxon>Fungi</taxon>
        <taxon>Dikarya</taxon>
        <taxon>Ascomycota</taxon>
        <taxon>Pezizomycotina</taxon>
        <taxon>Sordariomycetes</taxon>
        <taxon>Hypocreomycetidae</taxon>
        <taxon>Hypocreales</taxon>
        <taxon>Cordycipitaceae</taxon>
        <taxon>Cordyceps</taxon>
    </lineage>
</organism>
<gene>
    <name evidence="6" type="ORF">CCM_02823</name>
</gene>
<dbReference type="InterPro" id="IPR051617">
    <property type="entry name" value="UNC-93-like_regulator"/>
</dbReference>
<dbReference type="RefSeq" id="XP_006668038.1">
    <property type="nucleotide sequence ID" value="XM_006667975.1"/>
</dbReference>
<dbReference type="SUPFAM" id="SSF103473">
    <property type="entry name" value="MFS general substrate transporter"/>
    <property type="match status" value="1"/>
</dbReference>
<dbReference type="InParanoid" id="G3JC37"/>
<feature type="transmembrane region" description="Helical" evidence="5">
    <location>
        <begin position="326"/>
        <end position="344"/>
    </location>
</feature>
<sequence length="561" mass="61918">MSTDSQSKRLPFLPAVNRWASNSVQRAPILDSPHRSHIPRILDRTPSIMADDRKETAVEHSADSKEFAHNVDDVDNGPVGSPARPAGWMYKGFTPFGRKMELWYASPKVQLLMISFVCFLCPGMFNALNGLGGAGLPPEKAYVGANCSVALYSTFAVFGFFAGTITNRLGLRPSLAFGGIGYCIYAASFLSYKHTANEGFVYFAGAFLGVCAGILWCAQGAIMMAYPREEAKGRYISIFWIIFNFGGVIGSLIPLAQAVNDKFSDQASDGVYVAFIILMAIGAALSFGLCNADKVVREDGSKVIVMKNPTWASELRGLWDTLYQQPWILLLFPMFFCSNIFYTYQNNGVNAVAFNARTRALNGLLYWLAQIVGAVINGFALDYKGVRRSTRARLSLIFLIACTFGIWGGGWAWQKAQPTRQWYAANPKAPKLDWSDGGEFLGPMFLYFFYGMYDAIWQTCIYWYMGALSNSGRKAANLAGFYKGIQSAGAAIFWRLDGLQLPLNTIFGATWGCLGASLLIAAPVIFMRIQDHVSVEEDLKFSDETLEDVIAVPEKRVDHEA</sequence>
<comment type="subcellular location">
    <subcellularLocation>
        <location evidence="1">Membrane</location>
        <topology evidence="1">Multi-pass membrane protein</topology>
    </subcellularLocation>
</comment>
<dbReference type="Proteomes" id="UP000001610">
    <property type="component" value="Unassembled WGS sequence"/>
</dbReference>
<dbReference type="KEGG" id="cmt:CCM_02823"/>
<feature type="transmembrane region" description="Helical" evidence="5">
    <location>
        <begin position="238"/>
        <end position="259"/>
    </location>
</feature>
<accession>G3JC37</accession>
<dbReference type="eggNOG" id="KOG3098">
    <property type="taxonomic scope" value="Eukaryota"/>
</dbReference>
<dbReference type="InterPro" id="IPR036259">
    <property type="entry name" value="MFS_trans_sf"/>
</dbReference>
<protein>
    <submittedName>
        <fullName evidence="6">Major facilitator superfamily transporter</fullName>
    </submittedName>
</protein>
<evidence type="ECO:0000256" key="1">
    <source>
        <dbReference type="ARBA" id="ARBA00004141"/>
    </source>
</evidence>
<feature type="transmembrane region" description="Helical" evidence="5">
    <location>
        <begin position="109"/>
        <end position="129"/>
    </location>
</feature>
<evidence type="ECO:0000256" key="2">
    <source>
        <dbReference type="ARBA" id="ARBA00022692"/>
    </source>
</evidence>
<dbReference type="Pfam" id="PF05978">
    <property type="entry name" value="UNC-93"/>
    <property type="match status" value="1"/>
</dbReference>
<dbReference type="OrthoDB" id="196103at2759"/>
<evidence type="ECO:0000256" key="5">
    <source>
        <dbReference type="SAM" id="Phobius"/>
    </source>
</evidence>
<evidence type="ECO:0000313" key="7">
    <source>
        <dbReference type="Proteomes" id="UP000001610"/>
    </source>
</evidence>
<dbReference type="VEuPathDB" id="FungiDB:CCM_02823"/>
<evidence type="ECO:0000256" key="3">
    <source>
        <dbReference type="ARBA" id="ARBA00022989"/>
    </source>
</evidence>
<dbReference type="OMA" id="AYWFMGA"/>
<dbReference type="HOGENOM" id="CLU_030884_1_2_1"/>
<feature type="transmembrane region" description="Helical" evidence="5">
    <location>
        <begin position="271"/>
        <end position="292"/>
    </location>
</feature>
<feature type="transmembrane region" description="Helical" evidence="5">
    <location>
        <begin position="175"/>
        <end position="194"/>
    </location>
</feature>
<feature type="transmembrane region" description="Helical" evidence="5">
    <location>
        <begin position="364"/>
        <end position="382"/>
    </location>
</feature>